<reference evidence="1 2" key="1">
    <citation type="journal article" date="2019" name="Nat. Microbiol.">
        <title>Mediterranean grassland soil C-N compound turnover is dependent on rainfall and depth, and is mediated by genomically divergent microorganisms.</title>
        <authorList>
            <person name="Diamond S."/>
            <person name="Andeer P.F."/>
            <person name="Li Z."/>
            <person name="Crits-Christoph A."/>
            <person name="Burstein D."/>
            <person name="Anantharaman K."/>
            <person name="Lane K.R."/>
            <person name="Thomas B.C."/>
            <person name="Pan C."/>
            <person name="Northen T.R."/>
            <person name="Banfield J.F."/>
        </authorList>
    </citation>
    <scope>NUCLEOTIDE SEQUENCE [LARGE SCALE GENOMIC DNA]</scope>
    <source>
        <strain evidence="1">WS_6</strain>
    </source>
</reference>
<protein>
    <submittedName>
        <fullName evidence="1">Uncharacterized protein</fullName>
    </submittedName>
</protein>
<dbReference type="EMBL" id="VBOW01000042">
    <property type="protein sequence ID" value="TMQ58011.1"/>
    <property type="molecule type" value="Genomic_DNA"/>
</dbReference>
<dbReference type="Proteomes" id="UP000316852">
    <property type="component" value="Unassembled WGS sequence"/>
</dbReference>
<proteinExistence type="predicted"/>
<accession>A0A538T306</accession>
<gene>
    <name evidence="1" type="ORF">E6K76_08860</name>
</gene>
<dbReference type="AlphaFoldDB" id="A0A538T306"/>
<comment type="caution">
    <text evidence="1">The sequence shown here is derived from an EMBL/GenBank/DDBJ whole genome shotgun (WGS) entry which is preliminary data.</text>
</comment>
<evidence type="ECO:0000313" key="1">
    <source>
        <dbReference type="EMBL" id="TMQ58011.1"/>
    </source>
</evidence>
<organism evidence="1 2">
    <name type="scientific">Eiseniibacteriota bacterium</name>
    <dbReference type="NCBI Taxonomy" id="2212470"/>
    <lineage>
        <taxon>Bacteria</taxon>
        <taxon>Candidatus Eiseniibacteriota</taxon>
    </lineage>
</organism>
<evidence type="ECO:0000313" key="2">
    <source>
        <dbReference type="Proteomes" id="UP000316852"/>
    </source>
</evidence>
<sequence length="128" mass="13896">MPRHRIPFLLALVVLITPFSDAFGFDGNREGFILGFGGGYGQFFAISQDAPDVSGQGVLTELVLGHGVSDQWLVHYSGRQIWGSKNGILYTAVFPSLAVTHFSRSKSPSFYQMGSLPATARTGRQDSL</sequence>
<name>A0A538T306_UNCEI</name>